<dbReference type="Gene3D" id="1.20.1560.10">
    <property type="entry name" value="ABC transporter type 1, transmembrane domain"/>
    <property type="match status" value="1"/>
</dbReference>
<evidence type="ECO:0000256" key="2">
    <source>
        <dbReference type="ARBA" id="ARBA00022692"/>
    </source>
</evidence>
<evidence type="ECO:0000256" key="1">
    <source>
        <dbReference type="ARBA" id="ARBA00004651"/>
    </source>
</evidence>
<dbReference type="GO" id="GO:0005886">
    <property type="term" value="C:plasma membrane"/>
    <property type="evidence" value="ECO:0007669"/>
    <property type="project" value="UniProtKB-SubCell"/>
</dbReference>
<dbReference type="Pfam" id="PF00664">
    <property type="entry name" value="ABC_membrane"/>
    <property type="match status" value="1"/>
</dbReference>
<dbReference type="PANTHER" id="PTHR43394">
    <property type="entry name" value="ATP-DEPENDENT PERMEASE MDL1, MITOCHONDRIAL"/>
    <property type="match status" value="1"/>
</dbReference>
<dbReference type="InterPro" id="IPR017871">
    <property type="entry name" value="ABC_transporter-like_CS"/>
</dbReference>
<feature type="transmembrane region" description="Helical" evidence="7">
    <location>
        <begin position="28"/>
        <end position="50"/>
    </location>
</feature>
<evidence type="ECO:0000256" key="6">
    <source>
        <dbReference type="ARBA" id="ARBA00023136"/>
    </source>
</evidence>
<feature type="transmembrane region" description="Helical" evidence="7">
    <location>
        <begin position="253"/>
        <end position="270"/>
    </location>
</feature>
<evidence type="ECO:0000313" key="10">
    <source>
        <dbReference type="EMBL" id="QTH19714.1"/>
    </source>
</evidence>
<feature type="transmembrane region" description="Helical" evidence="7">
    <location>
        <begin position="134"/>
        <end position="153"/>
    </location>
</feature>
<dbReference type="InterPro" id="IPR027417">
    <property type="entry name" value="P-loop_NTPase"/>
</dbReference>
<evidence type="ECO:0000256" key="3">
    <source>
        <dbReference type="ARBA" id="ARBA00022741"/>
    </source>
</evidence>
<dbReference type="EMBL" id="CP059319">
    <property type="protein sequence ID" value="QTH19714.1"/>
    <property type="molecule type" value="Genomic_DNA"/>
</dbReference>
<dbReference type="GO" id="GO:0005524">
    <property type="term" value="F:ATP binding"/>
    <property type="evidence" value="ECO:0007669"/>
    <property type="project" value="UniProtKB-KW"/>
</dbReference>
<dbReference type="PANTHER" id="PTHR43394:SF1">
    <property type="entry name" value="ATP-BINDING CASSETTE SUB-FAMILY B MEMBER 10, MITOCHONDRIAL"/>
    <property type="match status" value="1"/>
</dbReference>
<gene>
    <name evidence="10" type="ORF">HRJ34_15185</name>
</gene>
<accession>A0A975CZ57</accession>
<keyword evidence="5 7" id="KW-1133">Transmembrane helix</keyword>
<evidence type="ECO:0000256" key="7">
    <source>
        <dbReference type="SAM" id="Phobius"/>
    </source>
</evidence>
<dbReference type="InterPro" id="IPR011527">
    <property type="entry name" value="ABC1_TM_dom"/>
</dbReference>
<protein>
    <submittedName>
        <fullName evidence="10">ABC transporter ATP-binding protein</fullName>
    </submittedName>
</protein>
<dbReference type="SUPFAM" id="SSF52540">
    <property type="entry name" value="P-loop containing nucleoside triphosphate hydrolases"/>
    <property type="match status" value="1"/>
</dbReference>
<evidence type="ECO:0000259" key="8">
    <source>
        <dbReference type="PROSITE" id="PS50893"/>
    </source>
</evidence>
<dbReference type="PROSITE" id="PS50929">
    <property type="entry name" value="ABC_TM1F"/>
    <property type="match status" value="1"/>
</dbReference>
<evidence type="ECO:0000256" key="4">
    <source>
        <dbReference type="ARBA" id="ARBA00022840"/>
    </source>
</evidence>
<dbReference type="InterPro" id="IPR003593">
    <property type="entry name" value="AAA+_ATPase"/>
</dbReference>
<evidence type="ECO:0000259" key="9">
    <source>
        <dbReference type="PROSITE" id="PS50929"/>
    </source>
</evidence>
<dbReference type="SMART" id="SM00382">
    <property type="entry name" value="AAA"/>
    <property type="match status" value="1"/>
</dbReference>
<dbReference type="GO" id="GO:0015421">
    <property type="term" value="F:ABC-type oligopeptide transporter activity"/>
    <property type="evidence" value="ECO:0007669"/>
    <property type="project" value="TreeGrafter"/>
</dbReference>
<keyword evidence="6 7" id="KW-0472">Membrane</keyword>
<dbReference type="InterPro" id="IPR039421">
    <property type="entry name" value="Type_1_exporter"/>
</dbReference>
<keyword evidence="3" id="KW-0547">Nucleotide-binding</keyword>
<reference evidence="10" key="2">
    <citation type="submission" date="2021-04" db="EMBL/GenBank/DDBJ databases">
        <title>Isolation and genomic analysis of the ibuprofen-degrading bacterium Sphingomonas strain MPO218.</title>
        <authorList>
            <person name="Aulestia M."/>
            <person name="Flores A."/>
            <person name="Mangas E.L."/>
            <person name="Perez-Pulido A.J."/>
            <person name="Santero E."/>
            <person name="Camacho E.M."/>
        </authorList>
    </citation>
    <scope>NUCLEOTIDE SEQUENCE</scope>
    <source>
        <strain evidence="10">MPO218</strain>
    </source>
</reference>
<keyword evidence="4 10" id="KW-0067">ATP-binding</keyword>
<dbReference type="Gene3D" id="3.40.50.300">
    <property type="entry name" value="P-loop containing nucleotide triphosphate hydrolases"/>
    <property type="match status" value="1"/>
</dbReference>
<dbReference type="GO" id="GO:0016887">
    <property type="term" value="F:ATP hydrolysis activity"/>
    <property type="evidence" value="ECO:0007669"/>
    <property type="project" value="InterPro"/>
</dbReference>
<feature type="transmembrane region" description="Helical" evidence="7">
    <location>
        <begin position="159"/>
        <end position="178"/>
    </location>
</feature>
<dbReference type="PROSITE" id="PS00211">
    <property type="entry name" value="ABC_TRANSPORTER_1"/>
    <property type="match status" value="1"/>
</dbReference>
<dbReference type="Pfam" id="PF00005">
    <property type="entry name" value="ABC_tran"/>
    <property type="match status" value="1"/>
</dbReference>
<dbReference type="InterPro" id="IPR003439">
    <property type="entry name" value="ABC_transporter-like_ATP-bd"/>
</dbReference>
<sequence length="561" mass="58327">MLGGDPQAGGAPDWRAFTRLGRGDYPSLLAGTLATLLRSALLIAATLAIARLMTPDGARQSWMLAAVAAACTIASGIAAYAARAVTVGAVKRVNARLRIALVEATLALPSGAVERIGAARLRHILAQDSERLDCMANALLGVILPAIVTAVAILAALIWIAPLVGLSAALLCGLLVLLRRGSARKMRRLVDEAQEAIERLDSGMALLLHRHGLARSSASEDFERAERSRQIEETARWTGTIARRMARLSEVEGARTALAILALILLLAHAPADLLAIDRLAPLLFLLVLLRGAVQQAQSAVRDVDGGRPALVRVQQLLEHGAPTASASGVAPRDWIVEARGIAFGHSDDALLRGVDLALAAGEVTVVSGANGTGKTTFLAILLGLITPRSGAVLVDGVDLREIDGTTYRRGIGHVAQSAVLFPGTIADNIAYGDPAMARAIVRRAAEATGVAGFADALPGGLDFRLGDGGAPLSGGQRQRIALARALARRPRLLILDEPGNHLDADAVQGLVAALRALADAPAVLIVSHDPVIIAAADHHYRLADGILLAPDRPATISSAA</sequence>
<evidence type="ECO:0000313" key="11">
    <source>
        <dbReference type="Proteomes" id="UP000664914"/>
    </source>
</evidence>
<feature type="domain" description="ABC transmembrane type-1" evidence="9">
    <location>
        <begin position="27"/>
        <end position="200"/>
    </location>
</feature>
<dbReference type="SUPFAM" id="SSF90123">
    <property type="entry name" value="ABC transporter transmembrane region"/>
    <property type="match status" value="1"/>
</dbReference>
<dbReference type="Proteomes" id="UP000664914">
    <property type="component" value="Chromosome"/>
</dbReference>
<keyword evidence="2 7" id="KW-0812">Transmembrane</keyword>
<evidence type="ECO:0000256" key="5">
    <source>
        <dbReference type="ARBA" id="ARBA00022989"/>
    </source>
</evidence>
<feature type="transmembrane region" description="Helical" evidence="7">
    <location>
        <begin position="62"/>
        <end position="83"/>
    </location>
</feature>
<proteinExistence type="predicted"/>
<name>A0A975CZ57_9SPHN</name>
<reference evidence="10" key="1">
    <citation type="submission" date="2020-07" db="EMBL/GenBank/DDBJ databases">
        <authorList>
            <person name="Camacho E."/>
        </authorList>
    </citation>
    <scope>NUCLEOTIDE SEQUENCE</scope>
    <source>
        <strain evidence="10">MPO218</strain>
    </source>
</reference>
<dbReference type="AlphaFoldDB" id="A0A975CZ57"/>
<dbReference type="PROSITE" id="PS50893">
    <property type="entry name" value="ABC_TRANSPORTER_2"/>
    <property type="match status" value="1"/>
</dbReference>
<feature type="domain" description="ABC transporter" evidence="8">
    <location>
        <begin position="337"/>
        <end position="561"/>
    </location>
</feature>
<organism evidence="10 11">
    <name type="scientific">Rhizorhabdus wittichii</name>
    <dbReference type="NCBI Taxonomy" id="160791"/>
    <lineage>
        <taxon>Bacteria</taxon>
        <taxon>Pseudomonadati</taxon>
        <taxon>Pseudomonadota</taxon>
        <taxon>Alphaproteobacteria</taxon>
        <taxon>Sphingomonadales</taxon>
        <taxon>Sphingomonadaceae</taxon>
        <taxon>Rhizorhabdus</taxon>
    </lineage>
</organism>
<dbReference type="InterPro" id="IPR036640">
    <property type="entry name" value="ABC1_TM_sf"/>
</dbReference>
<comment type="subcellular location">
    <subcellularLocation>
        <location evidence="1">Cell membrane</location>
        <topology evidence="1">Multi-pass membrane protein</topology>
    </subcellularLocation>
</comment>
<dbReference type="RefSeq" id="WP_208631689.1">
    <property type="nucleotide sequence ID" value="NZ_CP059319.1"/>
</dbReference>